<feature type="compositionally biased region" description="Polar residues" evidence="1">
    <location>
        <begin position="309"/>
        <end position="329"/>
    </location>
</feature>
<reference evidence="3 4" key="1">
    <citation type="submission" date="2024-04" db="EMBL/GenBank/DDBJ databases">
        <authorList>
            <consortium name="Genoscope - CEA"/>
            <person name="William W."/>
        </authorList>
    </citation>
    <scope>NUCLEOTIDE SEQUENCE [LARGE SCALE GENOMIC DNA]</scope>
</reference>
<proteinExistence type="predicted"/>
<protein>
    <submittedName>
        <fullName evidence="3">Uncharacterized protein</fullName>
    </submittedName>
</protein>
<feature type="chain" id="PRO_5043819428" evidence="2">
    <location>
        <begin position="24"/>
        <end position="329"/>
    </location>
</feature>
<organism evidence="3 4">
    <name type="scientific">Lymnaea stagnalis</name>
    <name type="common">Great pond snail</name>
    <name type="synonym">Helix stagnalis</name>
    <dbReference type="NCBI Taxonomy" id="6523"/>
    <lineage>
        <taxon>Eukaryota</taxon>
        <taxon>Metazoa</taxon>
        <taxon>Spiralia</taxon>
        <taxon>Lophotrochozoa</taxon>
        <taxon>Mollusca</taxon>
        <taxon>Gastropoda</taxon>
        <taxon>Heterobranchia</taxon>
        <taxon>Euthyneura</taxon>
        <taxon>Panpulmonata</taxon>
        <taxon>Hygrophila</taxon>
        <taxon>Lymnaeoidea</taxon>
        <taxon>Lymnaeidae</taxon>
        <taxon>Lymnaea</taxon>
    </lineage>
</organism>
<evidence type="ECO:0000313" key="4">
    <source>
        <dbReference type="Proteomes" id="UP001497497"/>
    </source>
</evidence>
<feature type="region of interest" description="Disordered" evidence="1">
    <location>
        <begin position="207"/>
        <end position="231"/>
    </location>
</feature>
<evidence type="ECO:0000256" key="1">
    <source>
        <dbReference type="SAM" id="MobiDB-lite"/>
    </source>
</evidence>
<feature type="compositionally biased region" description="Low complexity" evidence="1">
    <location>
        <begin position="213"/>
        <end position="222"/>
    </location>
</feature>
<feature type="signal peptide" evidence="2">
    <location>
        <begin position="1"/>
        <end position="23"/>
    </location>
</feature>
<feature type="region of interest" description="Disordered" evidence="1">
    <location>
        <begin position="255"/>
        <end position="329"/>
    </location>
</feature>
<dbReference type="AlphaFoldDB" id="A0AAV2HWQ7"/>
<dbReference type="EMBL" id="CAXITT010000284">
    <property type="protein sequence ID" value="CAL1538082.1"/>
    <property type="molecule type" value="Genomic_DNA"/>
</dbReference>
<dbReference type="Proteomes" id="UP001497497">
    <property type="component" value="Unassembled WGS sequence"/>
</dbReference>
<feature type="compositionally biased region" description="Polar residues" evidence="1">
    <location>
        <begin position="274"/>
        <end position="283"/>
    </location>
</feature>
<evidence type="ECO:0000313" key="3">
    <source>
        <dbReference type="EMBL" id="CAL1538082.1"/>
    </source>
</evidence>
<feature type="compositionally biased region" description="Polar residues" evidence="1">
    <location>
        <begin position="291"/>
        <end position="300"/>
    </location>
</feature>
<evidence type="ECO:0000256" key="2">
    <source>
        <dbReference type="SAM" id="SignalP"/>
    </source>
</evidence>
<sequence>MRFICCGLLYLVTMVFTCGSSLAEQVPCRTGQSTCTGAESLSVINTTPYCCDPGFNMQWKNELVNGTSKTDCICDRYYYETACIEDRIQCQGATSLASDGASVRCCKNGDSMNSASTIVNGVRSSYCKCIRYNKPGGMVMNRTPVLSEEQQMLQQLQYWGSLGLLPEEMQAQMSQMQRALNPNAGSGGIGQWAMSFFEGLARGLQQALDPASRTNTTEPRGPNRNRRPINRGAVLNTNVNNNADLPFQPMIAVQQNRMQRRRQQQQNWGGGSFGQSSMTSFNQIPMAPGGQVNTNQSPSGGNAGPTEVNRYNTGPTEVNRYNTINNRVK</sequence>
<name>A0AAV2HWQ7_LYMST</name>
<keyword evidence="2" id="KW-0732">Signal</keyword>
<accession>A0AAV2HWQ7</accession>
<gene>
    <name evidence="3" type="ORF">GSLYS_00011903001</name>
</gene>
<comment type="caution">
    <text evidence="3">The sequence shown here is derived from an EMBL/GenBank/DDBJ whole genome shotgun (WGS) entry which is preliminary data.</text>
</comment>
<keyword evidence="4" id="KW-1185">Reference proteome</keyword>